<reference evidence="1" key="1">
    <citation type="submission" date="2021-06" db="EMBL/GenBank/DDBJ databases">
        <title>Comparative genomics, transcriptomics and evolutionary studies reveal genomic signatures of adaptation to plant cell wall in hemibiotrophic fungi.</title>
        <authorList>
            <consortium name="DOE Joint Genome Institute"/>
            <person name="Baroncelli R."/>
            <person name="Diaz J.F."/>
            <person name="Benocci T."/>
            <person name="Peng M."/>
            <person name="Battaglia E."/>
            <person name="Haridas S."/>
            <person name="Andreopoulos W."/>
            <person name="Labutti K."/>
            <person name="Pangilinan J."/>
            <person name="Floch G.L."/>
            <person name="Makela M.R."/>
            <person name="Henrissat B."/>
            <person name="Grigoriev I.V."/>
            <person name="Crouch J.A."/>
            <person name="De Vries R.P."/>
            <person name="Sukno S.A."/>
            <person name="Thon M.R."/>
        </authorList>
    </citation>
    <scope>NUCLEOTIDE SEQUENCE</scope>
    <source>
        <strain evidence="1">CBS 125086</strain>
    </source>
</reference>
<dbReference type="Proteomes" id="UP001230504">
    <property type="component" value="Unassembled WGS sequence"/>
</dbReference>
<accession>A0AAD8Q9V0</accession>
<sequence>MDTLSINTMCCFTPSLSALLRGGVVFVPDLTVVHFNSSARRLPLLCRPSSRHHLSYEIDETVSLPRDQEIEVRRGKEVSLHSTYSLLPRYRPTHTHTLSLSLSLSHTHTHTHTHTADTFRCVGTCVYLDLPHLTFEDLPCWLVSPPKVK</sequence>
<dbReference type="RefSeq" id="XP_060418008.1">
    <property type="nucleotide sequence ID" value="XM_060553065.1"/>
</dbReference>
<protein>
    <submittedName>
        <fullName evidence="1">Uncharacterized protein</fullName>
    </submittedName>
</protein>
<name>A0AAD8Q9V0_9PEZI</name>
<evidence type="ECO:0000313" key="1">
    <source>
        <dbReference type="EMBL" id="KAK1597194.1"/>
    </source>
</evidence>
<dbReference type="AlphaFoldDB" id="A0AAD8Q9V0"/>
<comment type="caution">
    <text evidence="1">The sequence shown here is derived from an EMBL/GenBank/DDBJ whole genome shotgun (WGS) entry which is preliminary data.</text>
</comment>
<dbReference type="GeneID" id="85437305"/>
<gene>
    <name evidence="1" type="ORF">LY79DRAFT_407428</name>
</gene>
<proteinExistence type="predicted"/>
<evidence type="ECO:0000313" key="2">
    <source>
        <dbReference type="Proteomes" id="UP001230504"/>
    </source>
</evidence>
<organism evidence="1 2">
    <name type="scientific">Colletotrichum navitas</name>
    <dbReference type="NCBI Taxonomy" id="681940"/>
    <lineage>
        <taxon>Eukaryota</taxon>
        <taxon>Fungi</taxon>
        <taxon>Dikarya</taxon>
        <taxon>Ascomycota</taxon>
        <taxon>Pezizomycotina</taxon>
        <taxon>Sordariomycetes</taxon>
        <taxon>Hypocreomycetidae</taxon>
        <taxon>Glomerellales</taxon>
        <taxon>Glomerellaceae</taxon>
        <taxon>Colletotrichum</taxon>
        <taxon>Colletotrichum graminicola species complex</taxon>
    </lineage>
</organism>
<keyword evidence="2" id="KW-1185">Reference proteome</keyword>
<dbReference type="EMBL" id="JAHLJV010000009">
    <property type="protein sequence ID" value="KAK1597194.1"/>
    <property type="molecule type" value="Genomic_DNA"/>
</dbReference>